<feature type="transmembrane region" description="Helical" evidence="8">
    <location>
        <begin position="47"/>
        <end position="66"/>
    </location>
</feature>
<evidence type="ECO:0000256" key="7">
    <source>
        <dbReference type="SAM" id="MobiDB-lite"/>
    </source>
</evidence>
<evidence type="ECO:0008006" key="11">
    <source>
        <dbReference type="Google" id="ProtNLM"/>
    </source>
</evidence>
<dbReference type="PRINTS" id="PR00783">
    <property type="entry name" value="MINTRINSICP"/>
</dbReference>
<evidence type="ECO:0000256" key="8">
    <source>
        <dbReference type="SAM" id="Phobius"/>
    </source>
</evidence>
<reference evidence="9 10" key="1">
    <citation type="submission" date="2018-11" db="EMBL/GenBank/DDBJ databases">
        <title>Complete genome sequence of Nocardioides baekrokdamisoli strain KCTC 39748.</title>
        <authorList>
            <person name="Kang S.W."/>
            <person name="Lee K.C."/>
            <person name="Kim K.K."/>
            <person name="Kim J.S."/>
            <person name="Kim D.S."/>
            <person name="Ko S.H."/>
            <person name="Yang S.H."/>
            <person name="Shin Y.K."/>
            <person name="Lee J.S."/>
        </authorList>
    </citation>
    <scope>NUCLEOTIDE SEQUENCE [LARGE SCALE GENOMIC DNA]</scope>
    <source>
        <strain evidence="9 10">KCTC 39748</strain>
    </source>
</reference>
<sequence>MSDVISDQPTLKHKLIAEAAGTGLLVLGGCASVVFPRAEGHNPEMVVIAFAFGLSLLMAIVTFGRISGGHFNPAVSSALAAAGRMSWREAGSYSLAQVGGAIVGALTLWITAQGFPDYTHSLGLGQNAFGSGGVHWWSAFIIEYVFTAVFVVVILSVTDRRYALDFAPKAIAIAFALVAIHLATVATTGTSVNPARSIGPALFSGGHAIGQLWLFILAPLGGAIAGAGAYVALFGRDTDPVEGSGIPTLDELRALRPTPSKDAPAWQTPKEPASDGEPPVYEQDGWRWDYAAQQWVPAGDGAEANPTEPTSEIPRES</sequence>
<evidence type="ECO:0000256" key="2">
    <source>
        <dbReference type="ARBA" id="ARBA00006175"/>
    </source>
</evidence>
<dbReference type="GO" id="GO:0005886">
    <property type="term" value="C:plasma membrane"/>
    <property type="evidence" value="ECO:0007669"/>
    <property type="project" value="TreeGrafter"/>
</dbReference>
<name>A0A3G9ISL3_9ACTN</name>
<evidence type="ECO:0000256" key="6">
    <source>
        <dbReference type="RuleBase" id="RU000477"/>
    </source>
</evidence>
<gene>
    <name evidence="9" type="ORF">Back2_09180</name>
</gene>
<feature type="transmembrane region" description="Helical" evidence="8">
    <location>
        <begin position="212"/>
        <end position="233"/>
    </location>
</feature>
<evidence type="ECO:0000313" key="9">
    <source>
        <dbReference type="EMBL" id="BBH16631.1"/>
    </source>
</evidence>
<dbReference type="PANTHER" id="PTHR19139:SF199">
    <property type="entry name" value="MIP17260P"/>
    <property type="match status" value="1"/>
</dbReference>
<dbReference type="GO" id="GO:0015250">
    <property type="term" value="F:water channel activity"/>
    <property type="evidence" value="ECO:0007669"/>
    <property type="project" value="TreeGrafter"/>
</dbReference>
<dbReference type="SUPFAM" id="SSF81338">
    <property type="entry name" value="Aquaporin-like"/>
    <property type="match status" value="1"/>
</dbReference>
<accession>A0A3G9ISL3</accession>
<feature type="transmembrane region" description="Helical" evidence="8">
    <location>
        <begin position="15"/>
        <end position="35"/>
    </location>
</feature>
<dbReference type="PANTHER" id="PTHR19139">
    <property type="entry name" value="AQUAPORIN TRANSPORTER"/>
    <property type="match status" value="1"/>
</dbReference>
<dbReference type="InterPro" id="IPR023271">
    <property type="entry name" value="Aquaporin-like"/>
</dbReference>
<dbReference type="InterPro" id="IPR000425">
    <property type="entry name" value="MIP"/>
</dbReference>
<evidence type="ECO:0000256" key="4">
    <source>
        <dbReference type="ARBA" id="ARBA00022989"/>
    </source>
</evidence>
<feature type="region of interest" description="Disordered" evidence="7">
    <location>
        <begin position="256"/>
        <end position="317"/>
    </location>
</feature>
<dbReference type="OrthoDB" id="9807293at2"/>
<protein>
    <recommendedName>
        <fullName evidence="11">Aquaporin</fullName>
    </recommendedName>
</protein>
<dbReference type="Pfam" id="PF00230">
    <property type="entry name" value="MIP"/>
    <property type="match status" value="1"/>
</dbReference>
<dbReference type="AlphaFoldDB" id="A0A3G9ISL3"/>
<dbReference type="RefSeq" id="WP_125567168.1">
    <property type="nucleotide sequence ID" value="NZ_AP019307.1"/>
</dbReference>
<feature type="transmembrane region" description="Helical" evidence="8">
    <location>
        <begin position="170"/>
        <end position="192"/>
    </location>
</feature>
<evidence type="ECO:0000256" key="5">
    <source>
        <dbReference type="ARBA" id="ARBA00023136"/>
    </source>
</evidence>
<dbReference type="Proteomes" id="UP000271573">
    <property type="component" value="Chromosome"/>
</dbReference>
<proteinExistence type="inferred from homology"/>
<dbReference type="InterPro" id="IPR034294">
    <property type="entry name" value="Aquaporin_transptr"/>
</dbReference>
<evidence type="ECO:0000256" key="3">
    <source>
        <dbReference type="ARBA" id="ARBA00022692"/>
    </source>
</evidence>
<dbReference type="KEGG" id="nbe:Back2_09180"/>
<keyword evidence="10" id="KW-1185">Reference proteome</keyword>
<comment type="similarity">
    <text evidence="2 6">Belongs to the MIP/aquaporin (TC 1.A.8) family.</text>
</comment>
<keyword evidence="3 6" id="KW-0812">Transmembrane</keyword>
<comment type="subcellular location">
    <subcellularLocation>
        <location evidence="1">Membrane</location>
        <topology evidence="1">Multi-pass membrane protein</topology>
    </subcellularLocation>
</comment>
<keyword evidence="4 8" id="KW-1133">Transmembrane helix</keyword>
<evidence type="ECO:0000313" key="10">
    <source>
        <dbReference type="Proteomes" id="UP000271573"/>
    </source>
</evidence>
<dbReference type="EMBL" id="AP019307">
    <property type="protein sequence ID" value="BBH16631.1"/>
    <property type="molecule type" value="Genomic_DNA"/>
</dbReference>
<dbReference type="Gene3D" id="1.20.1080.10">
    <property type="entry name" value="Glycerol uptake facilitator protein"/>
    <property type="match status" value="1"/>
</dbReference>
<evidence type="ECO:0000256" key="1">
    <source>
        <dbReference type="ARBA" id="ARBA00004141"/>
    </source>
</evidence>
<organism evidence="9 10">
    <name type="scientific">Nocardioides baekrokdamisoli</name>
    <dbReference type="NCBI Taxonomy" id="1804624"/>
    <lineage>
        <taxon>Bacteria</taxon>
        <taxon>Bacillati</taxon>
        <taxon>Actinomycetota</taxon>
        <taxon>Actinomycetes</taxon>
        <taxon>Propionibacteriales</taxon>
        <taxon>Nocardioidaceae</taxon>
        <taxon>Nocardioides</taxon>
    </lineage>
</organism>
<feature type="transmembrane region" description="Helical" evidence="8">
    <location>
        <begin position="135"/>
        <end position="158"/>
    </location>
</feature>
<feature type="transmembrane region" description="Helical" evidence="8">
    <location>
        <begin position="93"/>
        <end position="115"/>
    </location>
</feature>
<keyword evidence="5 8" id="KW-0472">Membrane</keyword>
<keyword evidence="6" id="KW-0813">Transport</keyword>